<dbReference type="RefSeq" id="WP_257716587.1">
    <property type="nucleotide sequence ID" value="NZ_JANJOU010000009.1"/>
</dbReference>
<dbReference type="EMBL" id="JANJOU010000009">
    <property type="protein sequence ID" value="MCR0982920.1"/>
    <property type="molecule type" value="Genomic_DNA"/>
</dbReference>
<name>A0ABT1X491_9PROT</name>
<sequence>MLTSASLHPDSTMTGGVATGLPWIERAPGAPYFVTDTGEPWTPIGQNDAISWRELSGLLGRRDLPGVERHLRGLRDRGVTCLRLMLEYAEGEEHYFERPAGNFVPAMVELWDDLFALCERVGLYILLTPMDTFFTWIRFDQHPYNRAHGGPCADRSQLMVCPETRALVKARLAFATERWGGSGALFAWDLWNEMHPAQGDNRPDAFPNYIDDVSPFLRNLEIRLHGRAHLQCVSVFGPELIWKPWIVEPIFRHPLLDFANSHFYEEGTIDDPMDTVAPAVSAGRLTREALAEINDLRPFFDSEHGPIHTFKDHGITLPEAYDDEYFRHIQWAHLASGGAGGGMRWPNRSPHELTPGMRAAQGALSGFLPLIDWPRFLRRNLNDEIAVEAGAVHAFGCGDASQAVVWLLRQELGEAVEGRRFVASGGTVAATIRVPGLAPGRYRATLFDTQAGRETGQVEAEADDAGLRLSLLLTSGDLAMAIRAA</sequence>
<proteinExistence type="predicted"/>
<accession>A0ABT1X491</accession>
<dbReference type="Proteomes" id="UP001524642">
    <property type="component" value="Unassembled WGS sequence"/>
</dbReference>
<keyword evidence="2" id="KW-1185">Reference proteome</keyword>
<gene>
    <name evidence="1" type="ORF">NRP21_12770</name>
</gene>
<dbReference type="Gene3D" id="3.20.20.80">
    <property type="entry name" value="Glycosidases"/>
    <property type="match status" value="1"/>
</dbReference>
<evidence type="ECO:0000313" key="1">
    <source>
        <dbReference type="EMBL" id="MCR0982920.1"/>
    </source>
</evidence>
<evidence type="ECO:0000313" key="2">
    <source>
        <dbReference type="Proteomes" id="UP001524642"/>
    </source>
</evidence>
<comment type="caution">
    <text evidence="1">The sequence shown here is derived from an EMBL/GenBank/DDBJ whole genome shotgun (WGS) entry which is preliminary data.</text>
</comment>
<reference evidence="1 2" key="1">
    <citation type="submission" date="2022-06" db="EMBL/GenBank/DDBJ databases">
        <title>Roseomonas CN29.</title>
        <authorList>
            <person name="Cheng Y."/>
            <person name="He X."/>
        </authorList>
    </citation>
    <scope>NUCLEOTIDE SEQUENCE [LARGE SCALE GENOMIC DNA]</scope>
    <source>
        <strain evidence="1 2">CN29</strain>
    </source>
</reference>
<organism evidence="1 2">
    <name type="scientific">Roseomonas populi</name>
    <dbReference type="NCBI Taxonomy" id="3121582"/>
    <lineage>
        <taxon>Bacteria</taxon>
        <taxon>Pseudomonadati</taxon>
        <taxon>Pseudomonadota</taxon>
        <taxon>Alphaproteobacteria</taxon>
        <taxon>Acetobacterales</taxon>
        <taxon>Roseomonadaceae</taxon>
        <taxon>Roseomonas</taxon>
    </lineage>
</organism>
<protein>
    <submittedName>
        <fullName evidence="1">Uncharacterized protein</fullName>
    </submittedName>
</protein>
<dbReference type="InterPro" id="IPR017853">
    <property type="entry name" value="GH"/>
</dbReference>
<dbReference type="SUPFAM" id="SSF51445">
    <property type="entry name" value="(Trans)glycosidases"/>
    <property type="match status" value="1"/>
</dbReference>